<gene>
    <name evidence="4" type="ORF">EWM64_g9286</name>
</gene>
<dbReference type="STRING" id="135208.A0A4Y9ZIV7"/>
<protein>
    <submittedName>
        <fullName evidence="4">Uncharacterized protein</fullName>
    </submittedName>
</protein>
<dbReference type="InterPro" id="IPR037217">
    <property type="entry name" value="Trp/Indoleamine_2_3_dOase-like"/>
</dbReference>
<dbReference type="OrthoDB" id="540174at2759"/>
<dbReference type="GO" id="GO:0046872">
    <property type="term" value="F:metal ion binding"/>
    <property type="evidence" value="ECO:0007669"/>
    <property type="project" value="UniProtKB-KW"/>
</dbReference>
<evidence type="ECO:0000256" key="1">
    <source>
        <dbReference type="ARBA" id="ARBA00007119"/>
    </source>
</evidence>
<keyword evidence="2" id="KW-0479">Metal-binding</keyword>
<dbReference type="SUPFAM" id="SSF140959">
    <property type="entry name" value="Indolic compounds 2,3-dioxygenase-like"/>
    <property type="match status" value="1"/>
</dbReference>
<keyword evidence="3" id="KW-0408">Iron</keyword>
<proteinExistence type="inferred from homology"/>
<sequence>MPHDLVAKSDPVVHTYPPVSRSSQKAIDAADISQIFEHGFLFVGDAPLPILLPSNYTAWEDALTRAKALPVKLNDSSRAAEAWRQSVREMPVLSISLLKNDLRLLNLARGVLTFLQHFYIHSLPDARKPPHAVIPASLAVPLLAVSRAVDLPPVMTFADCNFYNFRLGDAKGPEHEKEILVQHTFSQTADEMQFYLSGLLIEREGVRSVRVMSDLVQHFAKDGGARFRRTSYRSCER</sequence>
<accession>A0A4Y9ZIV7</accession>
<dbReference type="GO" id="GO:0020037">
    <property type="term" value="F:heme binding"/>
    <property type="evidence" value="ECO:0007669"/>
    <property type="project" value="InterPro"/>
</dbReference>
<dbReference type="GO" id="GO:0019441">
    <property type="term" value="P:L-tryptophan catabolic process to kynurenine"/>
    <property type="evidence" value="ECO:0007669"/>
    <property type="project" value="InterPro"/>
</dbReference>
<dbReference type="PANTHER" id="PTHR28657:SF5">
    <property type="entry name" value="INDOLEAMINE 2,3-DIOXYGENASE"/>
    <property type="match status" value="1"/>
</dbReference>
<evidence type="ECO:0000313" key="5">
    <source>
        <dbReference type="Proteomes" id="UP000298061"/>
    </source>
</evidence>
<evidence type="ECO:0000313" key="4">
    <source>
        <dbReference type="EMBL" id="TFY74726.1"/>
    </source>
</evidence>
<dbReference type="Proteomes" id="UP000298061">
    <property type="component" value="Unassembled WGS sequence"/>
</dbReference>
<dbReference type="Pfam" id="PF01231">
    <property type="entry name" value="IDO"/>
    <property type="match status" value="1"/>
</dbReference>
<keyword evidence="5" id="KW-1185">Reference proteome</keyword>
<dbReference type="GO" id="GO:0033754">
    <property type="term" value="F:indoleamine 2,3-dioxygenase activity"/>
    <property type="evidence" value="ECO:0007669"/>
    <property type="project" value="TreeGrafter"/>
</dbReference>
<dbReference type="AlphaFoldDB" id="A0A4Y9ZIV7"/>
<dbReference type="InterPro" id="IPR000898">
    <property type="entry name" value="Indolamine_dOase"/>
</dbReference>
<evidence type="ECO:0000256" key="3">
    <source>
        <dbReference type="ARBA" id="ARBA00023004"/>
    </source>
</evidence>
<name>A0A4Y9ZIV7_9AGAM</name>
<reference evidence="4 5" key="1">
    <citation type="submission" date="2019-02" db="EMBL/GenBank/DDBJ databases">
        <title>Genome sequencing of the rare red list fungi Hericium alpestre (H. flagellum).</title>
        <authorList>
            <person name="Buettner E."/>
            <person name="Kellner H."/>
        </authorList>
    </citation>
    <scope>NUCLEOTIDE SEQUENCE [LARGE SCALE GENOMIC DNA]</scope>
    <source>
        <strain evidence="4 5">DSM 108284</strain>
    </source>
</reference>
<dbReference type="PANTHER" id="PTHR28657">
    <property type="entry name" value="INDOLEAMINE 2,3-DIOXYGENASE"/>
    <property type="match status" value="1"/>
</dbReference>
<comment type="similarity">
    <text evidence="1">Belongs to the indoleamine 2,3-dioxygenase family.</text>
</comment>
<organism evidence="4 5">
    <name type="scientific">Hericium alpestre</name>
    <dbReference type="NCBI Taxonomy" id="135208"/>
    <lineage>
        <taxon>Eukaryota</taxon>
        <taxon>Fungi</taxon>
        <taxon>Dikarya</taxon>
        <taxon>Basidiomycota</taxon>
        <taxon>Agaricomycotina</taxon>
        <taxon>Agaricomycetes</taxon>
        <taxon>Russulales</taxon>
        <taxon>Hericiaceae</taxon>
        <taxon>Hericium</taxon>
    </lineage>
</organism>
<dbReference type="GO" id="GO:0005737">
    <property type="term" value="C:cytoplasm"/>
    <property type="evidence" value="ECO:0007669"/>
    <property type="project" value="TreeGrafter"/>
</dbReference>
<dbReference type="EMBL" id="SFCI01001912">
    <property type="protein sequence ID" value="TFY74726.1"/>
    <property type="molecule type" value="Genomic_DNA"/>
</dbReference>
<comment type="caution">
    <text evidence="4">The sequence shown here is derived from an EMBL/GenBank/DDBJ whole genome shotgun (WGS) entry which is preliminary data.</text>
</comment>
<dbReference type="GO" id="GO:0034354">
    <property type="term" value="P:'de novo' NAD+ biosynthetic process from L-tryptophan"/>
    <property type="evidence" value="ECO:0007669"/>
    <property type="project" value="TreeGrafter"/>
</dbReference>
<evidence type="ECO:0000256" key="2">
    <source>
        <dbReference type="ARBA" id="ARBA00022723"/>
    </source>
</evidence>